<dbReference type="Gene3D" id="2.60.40.10">
    <property type="entry name" value="Immunoglobulins"/>
    <property type="match status" value="1"/>
</dbReference>
<dbReference type="InterPro" id="IPR007110">
    <property type="entry name" value="Ig-like_dom"/>
</dbReference>
<evidence type="ECO:0000313" key="2">
    <source>
        <dbReference type="EMBL" id="KAK2139499.1"/>
    </source>
</evidence>
<dbReference type="SUPFAM" id="SSF48726">
    <property type="entry name" value="Immunoglobulin"/>
    <property type="match status" value="1"/>
</dbReference>
<gene>
    <name evidence="2" type="ORF">LSH36_1735g00043</name>
</gene>
<evidence type="ECO:0000313" key="3">
    <source>
        <dbReference type="Proteomes" id="UP001208570"/>
    </source>
</evidence>
<evidence type="ECO:0000259" key="1">
    <source>
        <dbReference type="PROSITE" id="PS50835"/>
    </source>
</evidence>
<dbReference type="EMBL" id="JAODUP010001749">
    <property type="protein sequence ID" value="KAK2139499.1"/>
    <property type="molecule type" value="Genomic_DNA"/>
</dbReference>
<name>A0AAD9IRG6_9ANNE</name>
<dbReference type="PROSITE" id="PS50835">
    <property type="entry name" value="IG_LIKE"/>
    <property type="match status" value="1"/>
</dbReference>
<proteinExistence type="predicted"/>
<sequence>FIFIDAPYQIEFNKSDTLTAVADVDRIIIACAATCRPSCSYKWVKTDGSVVENSKILDLNPVQKLDDVSFVCVAWNKHNKTGLKKYLKLTVNCK</sequence>
<feature type="non-terminal residue" evidence="2">
    <location>
        <position position="1"/>
    </location>
</feature>
<dbReference type="Proteomes" id="UP001208570">
    <property type="component" value="Unassembled WGS sequence"/>
</dbReference>
<feature type="domain" description="Ig-like" evidence="1">
    <location>
        <begin position="7"/>
        <end position="90"/>
    </location>
</feature>
<keyword evidence="3" id="KW-1185">Reference proteome</keyword>
<accession>A0AAD9IRG6</accession>
<comment type="caution">
    <text evidence="2">The sequence shown here is derived from an EMBL/GenBank/DDBJ whole genome shotgun (WGS) entry which is preliminary data.</text>
</comment>
<dbReference type="InterPro" id="IPR036179">
    <property type="entry name" value="Ig-like_dom_sf"/>
</dbReference>
<organism evidence="2 3">
    <name type="scientific">Paralvinella palmiformis</name>
    <dbReference type="NCBI Taxonomy" id="53620"/>
    <lineage>
        <taxon>Eukaryota</taxon>
        <taxon>Metazoa</taxon>
        <taxon>Spiralia</taxon>
        <taxon>Lophotrochozoa</taxon>
        <taxon>Annelida</taxon>
        <taxon>Polychaeta</taxon>
        <taxon>Sedentaria</taxon>
        <taxon>Canalipalpata</taxon>
        <taxon>Terebellida</taxon>
        <taxon>Terebelliformia</taxon>
        <taxon>Alvinellidae</taxon>
        <taxon>Paralvinella</taxon>
    </lineage>
</organism>
<protein>
    <recommendedName>
        <fullName evidence="1">Ig-like domain-containing protein</fullName>
    </recommendedName>
</protein>
<dbReference type="InterPro" id="IPR013783">
    <property type="entry name" value="Ig-like_fold"/>
</dbReference>
<dbReference type="AlphaFoldDB" id="A0AAD9IRG6"/>
<reference evidence="2" key="1">
    <citation type="journal article" date="2023" name="Mol. Biol. Evol.">
        <title>Third-Generation Sequencing Reveals the Adaptive Role of the Epigenome in Three Deep-Sea Polychaetes.</title>
        <authorList>
            <person name="Perez M."/>
            <person name="Aroh O."/>
            <person name="Sun Y."/>
            <person name="Lan Y."/>
            <person name="Juniper S.K."/>
            <person name="Young C.R."/>
            <person name="Angers B."/>
            <person name="Qian P.Y."/>
        </authorList>
    </citation>
    <scope>NUCLEOTIDE SEQUENCE</scope>
    <source>
        <strain evidence="2">P08H-3</strain>
    </source>
</reference>